<evidence type="ECO:0000313" key="2">
    <source>
        <dbReference type="Proteomes" id="UP000510721"/>
    </source>
</evidence>
<dbReference type="KEGG" id="emx:FKV68_22800"/>
<sequence>MKETIAECALWFSVSSFVLYLTTAAAQIILQFKAPASPERAAAPNVTGFFTALKDLVEALSKASPTLLALIASIAYLALAGLAAGVFGTG</sequence>
<name>A0A859QXP7_9HYPH</name>
<evidence type="ECO:0000313" key="1">
    <source>
        <dbReference type="EMBL" id="QLL64279.1"/>
    </source>
</evidence>
<keyword evidence="2" id="KW-1185">Reference proteome</keyword>
<proteinExistence type="predicted"/>
<gene>
    <name evidence="1" type="ORF">FKV68_22800</name>
</gene>
<dbReference type="Proteomes" id="UP000510721">
    <property type="component" value="Plasmid pEmeITTGR7b"/>
</dbReference>
<reference evidence="1 2" key="1">
    <citation type="submission" date="2019-06" db="EMBL/GenBank/DDBJ databases">
        <title>Complete genome sequence of Ensifer mexicanus ITTG R7 isolated from nodules of Acacia angustissima (Mill.) Kuntze.</title>
        <authorList>
            <person name="Rincon-Rosales R."/>
            <person name="Rogel M.A."/>
            <person name="Guerrero G."/>
            <person name="Rincon-Molina C.I."/>
            <person name="Lopez-Lopez A."/>
            <person name="Martinez-Romero E."/>
        </authorList>
    </citation>
    <scope>NUCLEOTIDE SEQUENCE [LARGE SCALE GENOMIC DNA]</scope>
    <source>
        <strain evidence="1 2">ITTG R7</strain>
        <plasmid evidence="2">pemeittgr7b</plasmid>
    </source>
</reference>
<dbReference type="AlphaFoldDB" id="A0A859QXP7"/>
<protein>
    <submittedName>
        <fullName evidence="1">Uncharacterized protein</fullName>
    </submittedName>
</protein>
<dbReference type="RefSeq" id="WP_180942158.1">
    <property type="nucleotide sequence ID" value="NZ_CP041240.1"/>
</dbReference>
<accession>A0A859QXP7</accession>
<dbReference type="EMBL" id="CP041240">
    <property type="protein sequence ID" value="QLL64279.1"/>
    <property type="molecule type" value="Genomic_DNA"/>
</dbReference>
<keyword evidence="1" id="KW-0614">Plasmid</keyword>
<geneLocation type="plasmid" evidence="2">
    <name>pemeittgr7b</name>
</geneLocation>
<organism evidence="1 2">
    <name type="scientific">Sinorhizobium mexicanum</name>
    <dbReference type="NCBI Taxonomy" id="375549"/>
    <lineage>
        <taxon>Bacteria</taxon>
        <taxon>Pseudomonadati</taxon>
        <taxon>Pseudomonadota</taxon>
        <taxon>Alphaproteobacteria</taxon>
        <taxon>Hyphomicrobiales</taxon>
        <taxon>Rhizobiaceae</taxon>
        <taxon>Sinorhizobium/Ensifer group</taxon>
        <taxon>Sinorhizobium</taxon>
    </lineage>
</organism>